<sequence>MAPSKKSDAVADSVAAASAAASAAPAKKSGSGHATYQTMIIDAITNPQQEEEEAHPASPLRPGHCKKPQEPLQKSLSHPP</sequence>
<proteinExistence type="predicted"/>
<accession>A0A0F8B349</accession>
<comment type="caution">
    <text evidence="2">The sequence shown here is derived from an EMBL/GenBank/DDBJ whole genome shotgun (WGS) entry which is preliminary data.</text>
</comment>
<evidence type="ECO:0000313" key="2">
    <source>
        <dbReference type="EMBL" id="KKF94385.1"/>
    </source>
</evidence>
<protein>
    <submittedName>
        <fullName evidence="2">Uncharacterized protein</fullName>
    </submittedName>
</protein>
<gene>
    <name evidence="2" type="ORF">CFO_g3279</name>
</gene>
<feature type="compositionally biased region" description="Low complexity" evidence="1">
    <location>
        <begin position="10"/>
        <end position="32"/>
    </location>
</feature>
<organism evidence="2 3">
    <name type="scientific">Ceratocystis fimbriata f. sp. platani</name>
    <dbReference type="NCBI Taxonomy" id="88771"/>
    <lineage>
        <taxon>Eukaryota</taxon>
        <taxon>Fungi</taxon>
        <taxon>Dikarya</taxon>
        <taxon>Ascomycota</taxon>
        <taxon>Pezizomycotina</taxon>
        <taxon>Sordariomycetes</taxon>
        <taxon>Hypocreomycetidae</taxon>
        <taxon>Microascales</taxon>
        <taxon>Ceratocystidaceae</taxon>
        <taxon>Ceratocystis</taxon>
    </lineage>
</organism>
<evidence type="ECO:0000313" key="3">
    <source>
        <dbReference type="Proteomes" id="UP000034841"/>
    </source>
</evidence>
<evidence type="ECO:0000256" key="1">
    <source>
        <dbReference type="SAM" id="MobiDB-lite"/>
    </source>
</evidence>
<dbReference type="AlphaFoldDB" id="A0A0F8B349"/>
<dbReference type="Proteomes" id="UP000034841">
    <property type="component" value="Unassembled WGS sequence"/>
</dbReference>
<dbReference type="EMBL" id="LBBL01000165">
    <property type="protein sequence ID" value="KKF94385.1"/>
    <property type="molecule type" value="Genomic_DNA"/>
</dbReference>
<name>A0A0F8B349_CERFI</name>
<feature type="region of interest" description="Disordered" evidence="1">
    <location>
        <begin position="1"/>
        <end position="80"/>
    </location>
</feature>
<keyword evidence="3" id="KW-1185">Reference proteome</keyword>
<reference evidence="2 3" key="1">
    <citation type="submission" date="2015-04" db="EMBL/GenBank/DDBJ databases">
        <title>Genome sequence of Ceratocystis platani, a major pathogen of plane trees.</title>
        <authorList>
            <person name="Belbahri L."/>
        </authorList>
    </citation>
    <scope>NUCLEOTIDE SEQUENCE [LARGE SCALE GENOMIC DNA]</scope>
    <source>
        <strain evidence="2 3">CFO</strain>
    </source>
</reference>